<dbReference type="EMBL" id="CP012700">
    <property type="protein sequence ID" value="ALH82892.1"/>
    <property type="molecule type" value="Genomic_DNA"/>
</dbReference>
<dbReference type="InterPro" id="IPR005674">
    <property type="entry name" value="CocE/Ser_esterase"/>
</dbReference>
<protein>
    <recommendedName>
        <fullName evidence="2">Xaa-Pro dipeptidyl-peptidase-like domain-containing protein</fullName>
    </recommendedName>
</protein>
<organism evidence="3 4">
    <name type="scientific">Sphingopyxis macrogoltabida</name>
    <name type="common">Sphingomonas macrogoltabidus</name>
    <dbReference type="NCBI Taxonomy" id="33050"/>
    <lineage>
        <taxon>Bacteria</taxon>
        <taxon>Pseudomonadati</taxon>
        <taxon>Pseudomonadota</taxon>
        <taxon>Alphaproteobacteria</taxon>
        <taxon>Sphingomonadales</taxon>
        <taxon>Sphingomonadaceae</taxon>
        <taxon>Sphingopyxis</taxon>
    </lineage>
</organism>
<dbReference type="Gene3D" id="3.40.50.1820">
    <property type="entry name" value="alpha/beta hydrolase"/>
    <property type="match status" value="1"/>
</dbReference>
<evidence type="ECO:0000256" key="1">
    <source>
        <dbReference type="SAM" id="MobiDB-lite"/>
    </source>
</evidence>
<evidence type="ECO:0000313" key="4">
    <source>
        <dbReference type="Proteomes" id="UP000058074"/>
    </source>
</evidence>
<dbReference type="Gene3D" id="1.10.3020.10">
    <property type="entry name" value="alpha-amino acid ester hydrolase ( Helical cap domain)"/>
    <property type="match status" value="1"/>
</dbReference>
<sequence>MRGRGDSEGEFAPFGSEVNDGHDIVDWIAKQPFCNSKVAGNGHGWVGYTQWAAVHSGAKLPTIVPLSLAWVGLDFPIDNNIFYAFAVPWLTHVDGHTQRNTMMKDGAFQVAEQLRFIESRLPFRKMDEFYGIESHQFREWVSHPSQDEYWDRRNPTDEQLAGLTMPVLTMCGHFDGDQPGALEFYRRHQRLSGGKADHYLMLGPWGTIRCASPRPSSSGSRSARAASSTRSGCTPSGSPSRWRTARGPHSCRRRSPIMSWAPTSGAMPIRWAPSPRATMCCIPAPAKIR</sequence>
<dbReference type="SUPFAM" id="SSF53474">
    <property type="entry name" value="alpha/beta-Hydrolases"/>
    <property type="match status" value="1"/>
</dbReference>
<evidence type="ECO:0000259" key="2">
    <source>
        <dbReference type="Pfam" id="PF02129"/>
    </source>
</evidence>
<feature type="compositionally biased region" description="Basic residues" evidence="1">
    <location>
        <begin position="243"/>
        <end position="255"/>
    </location>
</feature>
<accession>A0A0N9V4V5</accession>
<dbReference type="NCBIfam" id="TIGR00976">
    <property type="entry name" value="CocE_NonD"/>
    <property type="match status" value="1"/>
</dbReference>
<reference evidence="3 4" key="1">
    <citation type="journal article" date="2015" name="Genome Announc.">
        <title>Complete Genome Sequence of Polypropylene Glycol- and Polyethylene Glycol-Degrading Sphingopyxis macrogoltabida Strain EY-1.</title>
        <authorList>
            <person name="Ohtsubo Y."/>
            <person name="Nagata Y."/>
            <person name="Numata M."/>
            <person name="Tsuchikane K."/>
            <person name="Hosoyama A."/>
            <person name="Yamazoe A."/>
            <person name="Tsuda M."/>
            <person name="Fujita N."/>
            <person name="Kawai F."/>
        </authorList>
    </citation>
    <scope>NUCLEOTIDE SEQUENCE [LARGE SCALE GENOMIC DNA]</scope>
    <source>
        <strain evidence="3 4">EY-1</strain>
    </source>
</reference>
<name>A0A0N9V4V5_SPHMC</name>
<dbReference type="InterPro" id="IPR029058">
    <property type="entry name" value="AB_hydrolase_fold"/>
</dbReference>
<dbReference type="KEGG" id="smag:AN936_21795"/>
<dbReference type="InterPro" id="IPR000383">
    <property type="entry name" value="Xaa-Pro-like_dom"/>
</dbReference>
<dbReference type="AlphaFoldDB" id="A0A0N9V4V5"/>
<feature type="region of interest" description="Disordered" evidence="1">
    <location>
        <begin position="211"/>
        <end position="258"/>
    </location>
</feature>
<feature type="domain" description="Xaa-Pro dipeptidyl-peptidase-like" evidence="2">
    <location>
        <begin position="1"/>
        <end position="205"/>
    </location>
</feature>
<feature type="compositionally biased region" description="Low complexity" evidence="1">
    <location>
        <begin position="211"/>
        <end position="234"/>
    </location>
</feature>
<dbReference type="Proteomes" id="UP000058074">
    <property type="component" value="Chromosome"/>
</dbReference>
<gene>
    <name evidence="3" type="ORF">AN936_21795</name>
</gene>
<dbReference type="GO" id="GO:0016787">
    <property type="term" value="F:hydrolase activity"/>
    <property type="evidence" value="ECO:0007669"/>
    <property type="project" value="InterPro"/>
</dbReference>
<dbReference type="Pfam" id="PF02129">
    <property type="entry name" value="Peptidase_S15"/>
    <property type="match status" value="1"/>
</dbReference>
<evidence type="ECO:0000313" key="3">
    <source>
        <dbReference type="EMBL" id="ALH82892.1"/>
    </source>
</evidence>
<dbReference type="PATRIC" id="fig|33050.5.peg.4513"/>
<proteinExistence type="predicted"/>